<keyword evidence="6" id="KW-0418">Kinase</keyword>
<sequence>MYLEGEPLFLISDLLSYKKGEFDPFTKISKIKYPLIREMILRMINIDPQKRKNASWYLKKYSGKGKGNRKGKKKEKEKEKEKEIEMEKEKKKEREKEKEKENLLPLSLLSMNETDDFLLESINFLKELNKEDSSEDFDITFDKEKNKNEKLDKWNITPWNSCIFNDEEIIDENKNENKNENENENEKVIENEKEEINQTKKEKEIENEKERENEENENENGIQNEKEEINQTQRDKNKENKNKNENVKVIENEKEEINQIKKEKGIENEKENENGKNRNKNENGIQNEKEEINQTERDKNKENKNENENEEKKDTNKENENKNTLSEKLKSNTNKIDNDYEDDDKEEQDDDGDDSDYCGDGDEWNFGNEEIENFEFDSEDNSIMIDKSESEEENNQKKIDKNFQENFPLSIHNSDFLKAFEESKKTGVSVPLAMISIHEKNYKNLKAKNEKLKKTKISGMLLIINIILSSIRNSYKPEEKIKGLKLLTKISYYVSDEIKLERIVPYLVSLFNDTEVDIRRNSIIRLCEILELINEIDSNNQSIFSDYLIPAFSNFIADEDLHVRVVFAQYVSKFAFLSKTFLDLSLRNKDLKHDKRYEKKIQTLQKMFVPIVSKLLTDKSAVKMMILQNVIELCIFFGYELTNEAILPLLTTIPNDRNWKLRSLFLEKIIEICSYIGEKTLKIFLMPLIEQSLHDSEEFVVEKTLNVISILVNFNFYSKFDLINLSKKIIPLLAHPNVWIRNSTLSFISEVKKKFSKTDIHCFLIPELQPLLKKEIIDPTKVNILSVLKTPLNQSRYDKIIQETFENKEFNFDEIEEFLRKFRKIETEKKNRKKELEKEKSLANNSNDKNNYLLKIKESKQNTKKKTLNKLELMKSEAKNSFGYEFDEIIQIVCLKEYIIKESHDYKRKPKVDSNLKNNMILKQIVYKNYTSGNNNISGNSNSNGNIGSSSGKYNSLGSRNIDNNNDYLNFEIELKNNINLETVNCPIQIQNNTNFNETKVLKNISNTNKKKNSEYNILFGSYANNNNYNNNYYNNSKGNSHKSNSKGNNNFKKNYRKSRKYNSSNKTQYQKKNISNLNQELNLDPLFGITGNSIFDNEMIRSIMEDKKIMDQWINKKVDSELEENIKNYVQKNSKFFINKFKQKRRNNQLLSRQNSSKNKKNNYDHNSTTKNKSKSKTNHKKSNSLNNSRNRRNPNYYLRKYNGDSLCGWRPKGILATHLHEHSGSINKIAVSPDQYYFATASNDGTVKIWSSEKIEKDHTNKSQCTYSNQKGRITGISILNNSQLIASSSDFGTIHLSDLEYTYEEKHHSRKYKMINSVIKNPNEGAIIDVQYIETSAEYLLIYATQFGSLYGWDLKTSKESFNFTIDPKFGLISCFCIEPGSNWLVVGTYLGYIQCWDLRFLIPFQTWRHPSKTKIFNISYYYTSYHKFWISVTTGDNEVSVWNVQQSKCRNVYRILKGKSQLKSIPDSIKNVENMTLKLSNQKNNRKFQINNQNQEKKGKEKGDNEGRGKNFFGKGQTKDKYYKNTDRKSQGIGEILPSSSTTDEENSDSIDDYSNDIKKKKK</sequence>
<feature type="region of interest" description="Disordered" evidence="11">
    <location>
        <begin position="171"/>
        <end position="364"/>
    </location>
</feature>
<evidence type="ECO:0000256" key="2">
    <source>
        <dbReference type="ARBA" id="ARBA00022527"/>
    </source>
</evidence>
<gene>
    <name evidence="13" type="ORF">M0813_26962</name>
</gene>
<keyword evidence="3" id="KW-0808">Transferase</keyword>
<evidence type="ECO:0000313" key="13">
    <source>
        <dbReference type="EMBL" id="KAJ6237403.1"/>
    </source>
</evidence>
<evidence type="ECO:0000256" key="4">
    <source>
        <dbReference type="ARBA" id="ARBA00022737"/>
    </source>
</evidence>
<dbReference type="SUPFAM" id="SSF48371">
    <property type="entry name" value="ARM repeat"/>
    <property type="match status" value="1"/>
</dbReference>
<dbReference type="SUPFAM" id="SSF50978">
    <property type="entry name" value="WD40 repeat-like"/>
    <property type="match status" value="1"/>
</dbReference>
<dbReference type="InterPro" id="IPR055231">
    <property type="entry name" value="2AA_helical"/>
</dbReference>
<evidence type="ECO:0000256" key="8">
    <source>
        <dbReference type="PROSITE-ProRule" id="PRU00103"/>
    </source>
</evidence>
<keyword evidence="10" id="KW-0175">Coiled coil</keyword>
<feature type="coiled-coil region" evidence="10">
    <location>
        <begin position="815"/>
        <end position="877"/>
    </location>
</feature>
<keyword evidence="2" id="KW-0723">Serine/threonine-protein kinase</keyword>
<feature type="compositionally biased region" description="Low complexity" evidence="11">
    <location>
        <begin position="1185"/>
        <end position="1199"/>
    </location>
</feature>
<feature type="repeat" description="WD" evidence="9">
    <location>
        <begin position="1221"/>
        <end position="1262"/>
    </location>
</feature>
<feature type="compositionally biased region" description="Acidic residues" evidence="11">
    <location>
        <begin position="1547"/>
        <end position="1559"/>
    </location>
</feature>
<evidence type="ECO:0000256" key="11">
    <source>
        <dbReference type="SAM" id="MobiDB-lite"/>
    </source>
</evidence>
<evidence type="ECO:0000313" key="14">
    <source>
        <dbReference type="Proteomes" id="UP001150062"/>
    </source>
</evidence>
<feature type="compositionally biased region" description="Basic residues" evidence="11">
    <location>
        <begin position="1173"/>
        <end position="1184"/>
    </location>
</feature>
<protein>
    <recommendedName>
        <fullName evidence="1">non-specific serine/threonine protein kinase</fullName>
        <ecNumber evidence="1">2.7.11.1</ecNumber>
    </recommendedName>
</protein>
<feature type="compositionally biased region" description="Basic and acidic residues" evidence="11">
    <location>
        <begin position="1521"/>
        <end position="1534"/>
    </location>
</feature>
<dbReference type="InterPro" id="IPR011989">
    <property type="entry name" value="ARM-like"/>
</dbReference>
<evidence type="ECO:0000256" key="5">
    <source>
        <dbReference type="ARBA" id="ARBA00022741"/>
    </source>
</evidence>
<feature type="repeat" description="HEAT" evidence="8">
    <location>
        <begin position="646"/>
        <end position="682"/>
    </location>
</feature>
<evidence type="ECO:0000256" key="3">
    <source>
        <dbReference type="ARBA" id="ARBA00022679"/>
    </source>
</evidence>
<evidence type="ECO:0000256" key="7">
    <source>
        <dbReference type="ARBA" id="ARBA00022840"/>
    </source>
</evidence>
<feature type="region of interest" description="Disordered" evidence="11">
    <location>
        <begin position="1485"/>
        <end position="1567"/>
    </location>
</feature>
<feature type="compositionally biased region" description="Basic and acidic residues" evidence="11">
    <location>
        <begin position="224"/>
        <end position="330"/>
    </location>
</feature>
<feature type="compositionally biased region" description="Basic and acidic residues" evidence="11">
    <location>
        <begin position="171"/>
        <end position="212"/>
    </location>
</feature>
<feature type="repeat" description="HEAT" evidence="8">
    <location>
        <begin position="503"/>
        <end position="541"/>
    </location>
</feature>
<dbReference type="PROSITE" id="PS50294">
    <property type="entry name" value="WD_REPEATS_REGION"/>
    <property type="match status" value="1"/>
</dbReference>
<evidence type="ECO:0000256" key="9">
    <source>
        <dbReference type="PROSITE-ProRule" id="PRU00221"/>
    </source>
</evidence>
<evidence type="ECO:0000256" key="6">
    <source>
        <dbReference type="ARBA" id="ARBA00022777"/>
    </source>
</evidence>
<dbReference type="EC" id="2.7.11.1" evidence="1"/>
<keyword evidence="14" id="KW-1185">Reference proteome</keyword>
<feature type="compositionally biased region" description="Basic residues" evidence="11">
    <location>
        <begin position="61"/>
        <end position="73"/>
    </location>
</feature>
<keyword evidence="4" id="KW-0677">Repeat</keyword>
<feature type="domain" description="Phosphatase 2A Regulatory Subunit A helical" evidence="12">
    <location>
        <begin position="463"/>
        <end position="801"/>
    </location>
</feature>
<accession>A0ABQ8XXS5</accession>
<dbReference type="Pfam" id="PF22956">
    <property type="entry name" value="VPS15-like_hel"/>
    <property type="match status" value="1"/>
</dbReference>
<comment type="caution">
    <text evidence="13">The sequence shown here is derived from an EMBL/GenBank/DDBJ whole genome shotgun (WGS) entry which is preliminary data.</text>
</comment>
<evidence type="ECO:0000256" key="10">
    <source>
        <dbReference type="SAM" id="Coils"/>
    </source>
</evidence>
<dbReference type="InterPro" id="IPR015943">
    <property type="entry name" value="WD40/YVTN_repeat-like_dom_sf"/>
</dbReference>
<dbReference type="InterPro" id="IPR021133">
    <property type="entry name" value="HEAT_type_2"/>
</dbReference>
<feature type="region of interest" description="Disordered" evidence="11">
    <location>
        <begin position="1143"/>
        <end position="1199"/>
    </location>
</feature>
<dbReference type="Proteomes" id="UP001150062">
    <property type="component" value="Unassembled WGS sequence"/>
</dbReference>
<feature type="compositionally biased region" description="Acidic residues" evidence="11">
    <location>
        <begin position="339"/>
        <end position="364"/>
    </location>
</feature>
<dbReference type="Gene3D" id="1.25.10.10">
    <property type="entry name" value="Leucine-rich Repeat Variant"/>
    <property type="match status" value="1"/>
</dbReference>
<organism evidence="13 14">
    <name type="scientific">Anaeramoeba flamelloides</name>
    <dbReference type="NCBI Taxonomy" id="1746091"/>
    <lineage>
        <taxon>Eukaryota</taxon>
        <taxon>Metamonada</taxon>
        <taxon>Anaeramoebidae</taxon>
        <taxon>Anaeramoeba</taxon>
    </lineage>
</organism>
<dbReference type="PROSITE" id="PS50082">
    <property type="entry name" value="WD_REPEATS_2"/>
    <property type="match status" value="1"/>
</dbReference>
<dbReference type="InterPro" id="IPR036322">
    <property type="entry name" value="WD40_repeat_dom_sf"/>
</dbReference>
<dbReference type="Gene3D" id="2.130.10.10">
    <property type="entry name" value="YVTN repeat-like/Quinoprotein amine dehydrogenase"/>
    <property type="match status" value="1"/>
</dbReference>
<dbReference type="EMBL" id="JAOAOG010000239">
    <property type="protein sequence ID" value="KAJ6237403.1"/>
    <property type="molecule type" value="Genomic_DNA"/>
</dbReference>
<dbReference type="InterPro" id="IPR016024">
    <property type="entry name" value="ARM-type_fold"/>
</dbReference>
<dbReference type="Pfam" id="PF00400">
    <property type="entry name" value="WD40"/>
    <property type="match status" value="1"/>
</dbReference>
<feature type="compositionally biased region" description="Basic and acidic residues" evidence="11">
    <location>
        <begin position="1499"/>
        <end position="1513"/>
    </location>
</feature>
<dbReference type="SMART" id="SM00320">
    <property type="entry name" value="WD40"/>
    <property type="match status" value="3"/>
</dbReference>
<feature type="region of interest" description="Disordered" evidence="11">
    <location>
        <begin position="61"/>
        <end position="101"/>
    </location>
</feature>
<name>A0ABQ8XXS5_9EUKA</name>
<dbReference type="PROSITE" id="PS50077">
    <property type="entry name" value="HEAT_REPEAT"/>
    <property type="match status" value="2"/>
</dbReference>
<keyword evidence="7" id="KW-0067">ATP-binding</keyword>
<dbReference type="InterPro" id="IPR001680">
    <property type="entry name" value="WD40_rpt"/>
</dbReference>
<dbReference type="PANTHER" id="PTHR17583">
    <property type="entry name" value="PHOSPHOINOSITIDE 3-KINASE REGULATORY SUBUNIT 4"/>
    <property type="match status" value="1"/>
</dbReference>
<keyword evidence="5" id="KW-0547">Nucleotide-binding</keyword>
<proteinExistence type="predicted"/>
<dbReference type="PANTHER" id="PTHR17583:SF0">
    <property type="entry name" value="PHOSPHOINOSITIDE 3-KINASE REGULATORY SUBUNIT 4"/>
    <property type="match status" value="1"/>
</dbReference>
<feature type="compositionally biased region" description="Basic and acidic residues" evidence="11">
    <location>
        <begin position="74"/>
        <end position="101"/>
    </location>
</feature>
<evidence type="ECO:0000256" key="1">
    <source>
        <dbReference type="ARBA" id="ARBA00012513"/>
    </source>
</evidence>
<dbReference type="InterPro" id="IPR045162">
    <property type="entry name" value="Vps15-like"/>
</dbReference>
<keyword evidence="9" id="KW-0853">WD repeat</keyword>
<evidence type="ECO:0000259" key="12">
    <source>
        <dbReference type="Pfam" id="PF22956"/>
    </source>
</evidence>
<feature type="region of interest" description="Disordered" evidence="11">
    <location>
        <begin position="1031"/>
        <end position="1070"/>
    </location>
</feature>
<reference evidence="13" key="1">
    <citation type="submission" date="2022-08" db="EMBL/GenBank/DDBJ databases">
        <title>Novel sulfate-reducing endosymbionts in the free-living metamonad Anaeramoeba.</title>
        <authorList>
            <person name="Jerlstrom-Hultqvist J."/>
            <person name="Cepicka I."/>
            <person name="Gallot-Lavallee L."/>
            <person name="Salas-Leiva D."/>
            <person name="Curtis B.A."/>
            <person name="Zahonova K."/>
            <person name="Pipaliya S."/>
            <person name="Dacks J."/>
            <person name="Roger A.J."/>
        </authorList>
    </citation>
    <scope>NUCLEOTIDE SEQUENCE</scope>
    <source>
        <strain evidence="13">Schooner1</strain>
    </source>
</reference>